<evidence type="ECO:0000256" key="1">
    <source>
        <dbReference type="SAM" id="SignalP"/>
    </source>
</evidence>
<dbReference type="PROSITE" id="PS51257">
    <property type="entry name" value="PROKAR_LIPOPROTEIN"/>
    <property type="match status" value="1"/>
</dbReference>
<evidence type="ECO:0000313" key="2">
    <source>
        <dbReference type="EMBL" id="CUU25469.1"/>
    </source>
</evidence>
<gene>
    <name evidence="2" type="primary">yjaH</name>
    <name evidence="2" type="ORF">EM595_3238</name>
</gene>
<dbReference type="Proteomes" id="UP000059419">
    <property type="component" value="Chromosome 1"/>
</dbReference>
<accession>A0A0U5EDD1</accession>
<proteinExistence type="predicted"/>
<evidence type="ECO:0000313" key="3">
    <source>
        <dbReference type="Proteomes" id="UP000059419"/>
    </source>
</evidence>
<sequence>MKILTLILSVLLVGCSSHSSLPDFTASGYLADRGVVRIWRKNSDRDSVHMMTVFTPFSGGTADVTHYNWVDGKLMSIARQVKGDQPDDVTLRFNAEGKLSFMQRQLAGQRQAVSDETVALYQFDAGRMRDISDALLAGRIMLHQGHWLGDGRVQSCEGTILTPDFDAATRQRISQMWMRDKQATMLAWLEGPDGNELLLQGQADDCQWQPREATF</sequence>
<organism evidence="2 3">
    <name type="scientific">Duffyella gerundensis</name>
    <dbReference type="NCBI Taxonomy" id="1619313"/>
    <lineage>
        <taxon>Bacteria</taxon>
        <taxon>Pseudomonadati</taxon>
        <taxon>Pseudomonadota</taxon>
        <taxon>Gammaproteobacteria</taxon>
        <taxon>Enterobacterales</taxon>
        <taxon>Erwiniaceae</taxon>
        <taxon>Duffyella</taxon>
    </lineage>
</organism>
<protein>
    <recommendedName>
        <fullName evidence="4">DUF1481 domain-containing protein</fullName>
    </recommendedName>
</protein>
<evidence type="ECO:0008006" key="4">
    <source>
        <dbReference type="Google" id="ProtNLM"/>
    </source>
</evidence>
<feature type="signal peptide" evidence="1">
    <location>
        <begin position="1"/>
        <end position="19"/>
    </location>
</feature>
<dbReference type="InterPro" id="IPR010858">
    <property type="entry name" value="DUF1481"/>
</dbReference>
<keyword evidence="1" id="KW-0732">Signal</keyword>
<dbReference type="AlphaFoldDB" id="A0A0U5EDD1"/>
<name>A0A0U5EDD1_9GAMM</name>
<dbReference type="OrthoDB" id="6457475at2"/>
<dbReference type="PATRIC" id="fig|1619313.3.peg.3359"/>
<dbReference type="Pfam" id="PF07356">
    <property type="entry name" value="DUF1481"/>
    <property type="match status" value="1"/>
</dbReference>
<dbReference type="KEGG" id="ege:EM595_3238"/>
<keyword evidence="3" id="KW-1185">Reference proteome</keyword>
<reference evidence="3" key="1">
    <citation type="submission" date="2015-11" db="EMBL/GenBank/DDBJ databases">
        <authorList>
            <person name="Blom J."/>
        </authorList>
    </citation>
    <scope>NUCLEOTIDE SEQUENCE [LARGE SCALE GENOMIC DNA]</scope>
</reference>
<dbReference type="EMBL" id="LN907827">
    <property type="protein sequence ID" value="CUU25469.1"/>
    <property type="molecule type" value="Genomic_DNA"/>
</dbReference>
<feature type="chain" id="PRO_5006856219" description="DUF1481 domain-containing protein" evidence="1">
    <location>
        <begin position="20"/>
        <end position="215"/>
    </location>
</feature>
<dbReference type="RefSeq" id="WP_067434371.1">
    <property type="nucleotide sequence ID" value="NZ_JACSXG010000032.1"/>
</dbReference>